<keyword evidence="6" id="KW-1185">Reference proteome</keyword>
<feature type="active site" description="Proton donor/acceptor" evidence="3">
    <location>
        <position position="136"/>
    </location>
</feature>
<keyword evidence="1 2" id="KW-0456">Lyase</keyword>
<dbReference type="InterPro" id="IPR013785">
    <property type="entry name" value="Aldolase_TIM"/>
</dbReference>
<dbReference type="STRING" id="1641875.XM53_06275"/>
<dbReference type="PIRSF" id="PIRSF001365">
    <property type="entry name" value="DHDPS"/>
    <property type="match status" value="1"/>
</dbReference>
<dbReference type="EMBL" id="LAXJ01000005">
    <property type="protein sequence ID" value="KRS13549.1"/>
    <property type="molecule type" value="Genomic_DNA"/>
</dbReference>
<dbReference type="Proteomes" id="UP000051295">
    <property type="component" value="Unassembled WGS sequence"/>
</dbReference>
<dbReference type="RefSeq" id="WP_057791439.1">
    <property type="nucleotide sequence ID" value="NZ_LAXJ01000005.1"/>
</dbReference>
<feature type="active site" description="Schiff-base intermediate with substrate" evidence="3">
    <location>
        <position position="164"/>
    </location>
</feature>
<proteinExistence type="inferred from homology"/>
<dbReference type="SMART" id="SM01130">
    <property type="entry name" value="DHDPS"/>
    <property type="match status" value="1"/>
</dbReference>
<dbReference type="PATRIC" id="fig|1641875.4.peg.3619"/>
<evidence type="ECO:0000256" key="2">
    <source>
        <dbReference type="PIRNR" id="PIRNR001365"/>
    </source>
</evidence>
<comment type="caution">
    <text evidence="5">The sequence shown here is derived from an EMBL/GenBank/DDBJ whole genome shotgun (WGS) entry which is preliminary data.</text>
</comment>
<dbReference type="SUPFAM" id="SSF51569">
    <property type="entry name" value="Aldolase"/>
    <property type="match status" value="1"/>
</dbReference>
<feature type="binding site" evidence="4">
    <location>
        <position position="48"/>
    </location>
    <ligand>
        <name>pyruvate</name>
        <dbReference type="ChEBI" id="CHEBI:15361"/>
    </ligand>
</feature>
<dbReference type="Gene3D" id="3.20.20.70">
    <property type="entry name" value="Aldolase class I"/>
    <property type="match status" value="1"/>
</dbReference>
<dbReference type="CDD" id="cd00408">
    <property type="entry name" value="DHDPS-like"/>
    <property type="match status" value="1"/>
</dbReference>
<evidence type="ECO:0000256" key="3">
    <source>
        <dbReference type="PIRSR" id="PIRSR001365-1"/>
    </source>
</evidence>
<sequence length="294" mass="31218">MDGGFHGVFPYLVSPLDGEGRVKREVLTRLCDDLIDAGVHGLTPLGSTGEFAYLSWAQKRDIVETVVAAAKGRVPVVAGVAATTTSEAVRQAREFAAMGCDGILAVLEAYFPVSDAGIKDYFTAVAAAGDLPIVIYTNPNFQRSDLSVALIAELAEVENIRCLKDASSNTGRLLSIMDRVGDKLDIFAASAHIPACVMLIGGKGWMAGPACIVPKQSVKLYELCKVGQFQAAMELQRELWSLNQAFAKYNLAACVKGGLELQGYDVGAPLPPQDGLSDAGRTELRAVLERVGAL</sequence>
<dbReference type="OrthoDB" id="199953at2"/>
<organism evidence="5 6">
    <name type="scientific">Roseovarius atlanticus</name>
    <dbReference type="NCBI Taxonomy" id="1641875"/>
    <lineage>
        <taxon>Bacteria</taxon>
        <taxon>Pseudomonadati</taxon>
        <taxon>Pseudomonadota</taxon>
        <taxon>Alphaproteobacteria</taxon>
        <taxon>Rhodobacterales</taxon>
        <taxon>Roseobacteraceae</taxon>
        <taxon>Roseovarius</taxon>
    </lineage>
</organism>
<dbReference type="PRINTS" id="PR00146">
    <property type="entry name" value="DHPICSNTHASE"/>
</dbReference>
<evidence type="ECO:0000256" key="1">
    <source>
        <dbReference type="ARBA" id="ARBA00023239"/>
    </source>
</evidence>
<accession>A0A0T5NXA1</accession>
<gene>
    <name evidence="5" type="ORF">XM53_06275</name>
</gene>
<dbReference type="PANTHER" id="PTHR12128:SF72">
    <property type="entry name" value="DIHYDRODIPICOLINATE SYNTHASE"/>
    <property type="match status" value="1"/>
</dbReference>
<dbReference type="PANTHER" id="PTHR12128">
    <property type="entry name" value="DIHYDRODIPICOLINATE SYNTHASE"/>
    <property type="match status" value="1"/>
</dbReference>
<name>A0A0T5NXA1_9RHOB</name>
<comment type="similarity">
    <text evidence="2">Belongs to the DapA family.</text>
</comment>
<reference evidence="5 6" key="1">
    <citation type="submission" date="2015-04" db="EMBL/GenBank/DDBJ databases">
        <title>The draft genome sequence of Roseovarius sp.R12b.</title>
        <authorList>
            <person name="Li G."/>
            <person name="Lai Q."/>
            <person name="Shao Z."/>
            <person name="Yan P."/>
        </authorList>
    </citation>
    <scope>NUCLEOTIDE SEQUENCE [LARGE SCALE GENOMIC DNA]</scope>
    <source>
        <strain evidence="5 6">R12B</strain>
    </source>
</reference>
<feature type="binding site" evidence="4">
    <location>
        <position position="206"/>
    </location>
    <ligand>
        <name>pyruvate</name>
        <dbReference type="ChEBI" id="CHEBI:15361"/>
    </ligand>
</feature>
<evidence type="ECO:0000313" key="5">
    <source>
        <dbReference type="EMBL" id="KRS13549.1"/>
    </source>
</evidence>
<protein>
    <submittedName>
        <fullName evidence="5">Dihydrodipicolinate synthetase</fullName>
    </submittedName>
</protein>
<dbReference type="GO" id="GO:0008840">
    <property type="term" value="F:4-hydroxy-tetrahydrodipicolinate synthase activity"/>
    <property type="evidence" value="ECO:0007669"/>
    <property type="project" value="TreeGrafter"/>
</dbReference>
<dbReference type="InterPro" id="IPR002220">
    <property type="entry name" value="DapA-like"/>
</dbReference>
<evidence type="ECO:0000313" key="6">
    <source>
        <dbReference type="Proteomes" id="UP000051295"/>
    </source>
</evidence>
<dbReference type="Pfam" id="PF00701">
    <property type="entry name" value="DHDPS"/>
    <property type="match status" value="1"/>
</dbReference>
<dbReference type="AlphaFoldDB" id="A0A0T5NXA1"/>
<evidence type="ECO:0000256" key="4">
    <source>
        <dbReference type="PIRSR" id="PIRSR001365-2"/>
    </source>
</evidence>